<proteinExistence type="predicted"/>
<evidence type="ECO:0000313" key="3">
    <source>
        <dbReference type="Proteomes" id="UP000178089"/>
    </source>
</evidence>
<feature type="transmembrane region" description="Helical" evidence="1">
    <location>
        <begin position="20"/>
        <end position="46"/>
    </location>
</feature>
<dbReference type="STRING" id="1802315.A3F51_03155"/>
<gene>
    <name evidence="2" type="ORF">A3F51_03155</name>
</gene>
<accession>A0A1G2N0V4</accession>
<keyword evidence="1" id="KW-0812">Transmembrane</keyword>
<keyword evidence="1" id="KW-0472">Membrane</keyword>
<evidence type="ECO:0000313" key="2">
    <source>
        <dbReference type="EMBL" id="OHA29700.1"/>
    </source>
</evidence>
<comment type="caution">
    <text evidence="2">The sequence shown here is derived from an EMBL/GenBank/DDBJ whole genome shotgun (WGS) entry which is preliminary data.</text>
</comment>
<dbReference type="EMBL" id="MHRT01000001">
    <property type="protein sequence ID" value="OHA29700.1"/>
    <property type="molecule type" value="Genomic_DNA"/>
</dbReference>
<organism evidence="2 3">
    <name type="scientific">Candidatus Taylorbacteria bacterium RIFCSPHIGHO2_12_FULL_45_16</name>
    <dbReference type="NCBI Taxonomy" id="1802315"/>
    <lineage>
        <taxon>Bacteria</taxon>
        <taxon>Candidatus Tayloriibacteriota</taxon>
    </lineage>
</organism>
<sequence>MRHNFLPAKEQNAFKRVYHIHVAIVALFLASVVVLIGLGSLFPVFISVYIEERMQLDTIASLKESKDTNESTRIQKELQVDGARMMILSQITKTVRPSDIIARMIGVRGSVRISSIVLNDVSTSTATIVMQGVAPTREALVLFKTQLEALSPGNKVDLPISGFARSRDLPFAIKINHILP</sequence>
<dbReference type="AlphaFoldDB" id="A0A1G2N0V4"/>
<evidence type="ECO:0000256" key="1">
    <source>
        <dbReference type="SAM" id="Phobius"/>
    </source>
</evidence>
<protein>
    <submittedName>
        <fullName evidence="2">Uncharacterized protein</fullName>
    </submittedName>
</protein>
<keyword evidence="1" id="KW-1133">Transmembrane helix</keyword>
<reference evidence="2 3" key="1">
    <citation type="journal article" date="2016" name="Nat. Commun.">
        <title>Thousands of microbial genomes shed light on interconnected biogeochemical processes in an aquifer system.</title>
        <authorList>
            <person name="Anantharaman K."/>
            <person name="Brown C.T."/>
            <person name="Hug L.A."/>
            <person name="Sharon I."/>
            <person name="Castelle C.J."/>
            <person name="Probst A.J."/>
            <person name="Thomas B.C."/>
            <person name="Singh A."/>
            <person name="Wilkins M.J."/>
            <person name="Karaoz U."/>
            <person name="Brodie E.L."/>
            <person name="Williams K.H."/>
            <person name="Hubbard S.S."/>
            <person name="Banfield J.F."/>
        </authorList>
    </citation>
    <scope>NUCLEOTIDE SEQUENCE [LARGE SCALE GENOMIC DNA]</scope>
</reference>
<name>A0A1G2N0V4_9BACT</name>
<dbReference type="Proteomes" id="UP000178089">
    <property type="component" value="Unassembled WGS sequence"/>
</dbReference>